<name>A0A6A6H232_VIRVR</name>
<sequence>MRRPSDRASRLISAPNNSRTHWKGRPLSRAVGLDGRAAPVDEIKQYIGTLYPSPYESHWRLAELWTHSNTLSVKTLKVHLENQQIVMLRPDTALGDQTSRGTTLTTFIEENQRMPNQVLY</sequence>
<dbReference type="EMBL" id="ML991818">
    <property type="protein sequence ID" value="KAF2232144.1"/>
    <property type="molecule type" value="Genomic_DNA"/>
</dbReference>
<keyword evidence="3" id="KW-1185">Reference proteome</keyword>
<reference evidence="2" key="1">
    <citation type="journal article" date="2020" name="Stud. Mycol.">
        <title>101 Dothideomycetes genomes: a test case for predicting lifestyles and emergence of pathogens.</title>
        <authorList>
            <person name="Haridas S."/>
            <person name="Albert R."/>
            <person name="Binder M."/>
            <person name="Bloem J."/>
            <person name="Labutti K."/>
            <person name="Salamov A."/>
            <person name="Andreopoulos B."/>
            <person name="Baker S."/>
            <person name="Barry K."/>
            <person name="Bills G."/>
            <person name="Bluhm B."/>
            <person name="Cannon C."/>
            <person name="Castanera R."/>
            <person name="Culley D."/>
            <person name="Daum C."/>
            <person name="Ezra D."/>
            <person name="Gonzalez J."/>
            <person name="Henrissat B."/>
            <person name="Kuo A."/>
            <person name="Liang C."/>
            <person name="Lipzen A."/>
            <person name="Lutzoni F."/>
            <person name="Magnuson J."/>
            <person name="Mondo S."/>
            <person name="Nolan M."/>
            <person name="Ohm R."/>
            <person name="Pangilinan J."/>
            <person name="Park H.-J."/>
            <person name="Ramirez L."/>
            <person name="Alfaro M."/>
            <person name="Sun H."/>
            <person name="Tritt A."/>
            <person name="Yoshinaga Y."/>
            <person name="Zwiers L.-H."/>
            <person name="Turgeon B."/>
            <person name="Goodwin S."/>
            <person name="Spatafora J."/>
            <person name="Crous P."/>
            <person name="Grigoriev I."/>
        </authorList>
    </citation>
    <scope>NUCLEOTIDE SEQUENCE</scope>
    <source>
        <strain evidence="2">Tuck. ex Michener</strain>
    </source>
</reference>
<organism evidence="2 3">
    <name type="scientific">Viridothelium virens</name>
    <name type="common">Speckled blister lichen</name>
    <name type="synonym">Trypethelium virens</name>
    <dbReference type="NCBI Taxonomy" id="1048519"/>
    <lineage>
        <taxon>Eukaryota</taxon>
        <taxon>Fungi</taxon>
        <taxon>Dikarya</taxon>
        <taxon>Ascomycota</taxon>
        <taxon>Pezizomycotina</taxon>
        <taxon>Dothideomycetes</taxon>
        <taxon>Dothideomycetes incertae sedis</taxon>
        <taxon>Trypetheliales</taxon>
        <taxon>Trypetheliaceae</taxon>
        <taxon>Viridothelium</taxon>
    </lineage>
</organism>
<dbReference type="Proteomes" id="UP000800092">
    <property type="component" value="Unassembled WGS sequence"/>
</dbReference>
<dbReference type="AlphaFoldDB" id="A0A6A6H232"/>
<evidence type="ECO:0000313" key="2">
    <source>
        <dbReference type="EMBL" id="KAF2232144.1"/>
    </source>
</evidence>
<feature type="region of interest" description="Disordered" evidence="1">
    <location>
        <begin position="1"/>
        <end position="23"/>
    </location>
</feature>
<evidence type="ECO:0000256" key="1">
    <source>
        <dbReference type="SAM" id="MobiDB-lite"/>
    </source>
</evidence>
<gene>
    <name evidence="2" type="ORF">EV356DRAFT_517631</name>
</gene>
<protein>
    <submittedName>
        <fullName evidence="2">Uncharacterized protein</fullName>
    </submittedName>
</protein>
<proteinExistence type="predicted"/>
<accession>A0A6A6H232</accession>
<evidence type="ECO:0000313" key="3">
    <source>
        <dbReference type="Proteomes" id="UP000800092"/>
    </source>
</evidence>